<evidence type="ECO:0000256" key="1">
    <source>
        <dbReference type="SAM" id="Phobius"/>
    </source>
</evidence>
<evidence type="ECO:0000259" key="2">
    <source>
        <dbReference type="SMART" id="SM00460"/>
    </source>
</evidence>
<dbReference type="InterPro" id="IPR038765">
    <property type="entry name" value="Papain-like_cys_pep_sf"/>
</dbReference>
<dbReference type="PANTHER" id="PTHR42736:SF1">
    <property type="entry name" value="PROTEIN-GLUTAMINE GAMMA-GLUTAMYLTRANSFERASE"/>
    <property type="match status" value="1"/>
</dbReference>
<dbReference type="SMART" id="SM00460">
    <property type="entry name" value="TGc"/>
    <property type="match status" value="1"/>
</dbReference>
<keyword evidence="1" id="KW-0472">Membrane</keyword>
<accession>A0A139SXY0</accession>
<protein>
    <recommendedName>
        <fullName evidence="2">Transglutaminase-like domain-containing protein</fullName>
    </recommendedName>
</protein>
<dbReference type="Pfam" id="PF11992">
    <property type="entry name" value="TgpA_N"/>
    <property type="match status" value="1"/>
</dbReference>
<gene>
    <name evidence="3" type="ORF">AXE65_08265</name>
</gene>
<comment type="caution">
    <text evidence="3">The sequence shown here is derived from an EMBL/GenBank/DDBJ whole genome shotgun (WGS) entry which is preliminary data.</text>
</comment>
<sequence length="672" mass="75999">MKSQIDDSLSRSGLFWLLFAQALVIAPHGSHIPLWTLFLWLGCACWRIQIYRMRARLPGRTLRLALVVLIGFSVYLSRDTLIGLNAAALLLVATFFIKLLELNSRRDAQVLILLGFFVLVTAWLFEDGLLFTLYSLLPLLALLAALCGLQHPRFSAKPWQALKLCSLMLAQALPLMLLLFVFFPRFSPLWVLPMAGGKGLTGLSNSMDVSDIAELALSDELVFRARFNDGLPPPQPLLYWRALTLDNFDGKRWSQSRFAASSRQVPPWQPKGSRIDYQMTLQPSYQNWLPMLELGQIHLPQLRQTADFRVEYPNLIDRPLHYRASSWPYAERHADNERALDISRRLPKDGNPRSRALAEALRKTHASDTEALVNDLLARFKQAPYRYTLTPEALSKDSIDSFLFDTQNGFCAHYAGASVFVLRAAGIAARMVSGYQGGEWNEVAGFLQVRQYDAHAWVEYWHEQKGWRRIDPTFAVAPERIERGLEAALAGETLPQGSGIAASQRYRSIAWLNQLRLLAEDLQYDWQLWVLGYRNEQRLELLSRLDRTALLAIGGAFALFLAMLVLALFKPWQGRKNTCQRAFIRFEQLLAAQGVKRAQGEAPRHFATRAAAALPAAARPIADFIDTYEAHQYAAKPLNTARLKRSLKTLRGALAGVRRKVKVQPLPALNRN</sequence>
<organism evidence="3 4">
    <name type="scientific">Ventosimonas gracilis</name>
    <dbReference type="NCBI Taxonomy" id="1680762"/>
    <lineage>
        <taxon>Bacteria</taxon>
        <taxon>Pseudomonadati</taxon>
        <taxon>Pseudomonadota</taxon>
        <taxon>Gammaproteobacteria</taxon>
        <taxon>Pseudomonadales</taxon>
        <taxon>Ventosimonadaceae</taxon>
        <taxon>Ventosimonas</taxon>
    </lineage>
</organism>
<dbReference type="Gene3D" id="3.10.620.30">
    <property type="match status" value="1"/>
</dbReference>
<dbReference type="Pfam" id="PF01841">
    <property type="entry name" value="Transglut_core"/>
    <property type="match status" value="1"/>
</dbReference>
<dbReference type="OrthoDB" id="9804872at2"/>
<dbReference type="SUPFAM" id="SSF54001">
    <property type="entry name" value="Cysteine proteinases"/>
    <property type="match status" value="1"/>
</dbReference>
<name>A0A139SXY0_9GAMM</name>
<feature type="transmembrane region" description="Helical" evidence="1">
    <location>
        <begin position="107"/>
        <end position="125"/>
    </location>
</feature>
<feature type="transmembrane region" description="Helical" evidence="1">
    <location>
        <begin position="161"/>
        <end position="183"/>
    </location>
</feature>
<dbReference type="Proteomes" id="UP000072660">
    <property type="component" value="Unassembled WGS sequence"/>
</dbReference>
<keyword evidence="4" id="KW-1185">Reference proteome</keyword>
<feature type="transmembrane region" description="Helical" evidence="1">
    <location>
        <begin position="549"/>
        <end position="569"/>
    </location>
</feature>
<evidence type="ECO:0000313" key="3">
    <source>
        <dbReference type="EMBL" id="KXU39488.1"/>
    </source>
</evidence>
<keyword evidence="1" id="KW-1133">Transmembrane helix</keyword>
<dbReference type="InterPro" id="IPR021878">
    <property type="entry name" value="TgpA_N"/>
</dbReference>
<feature type="transmembrane region" description="Helical" evidence="1">
    <location>
        <begin position="131"/>
        <end position="149"/>
    </location>
</feature>
<keyword evidence="1" id="KW-0812">Transmembrane</keyword>
<dbReference type="AlphaFoldDB" id="A0A139SXY0"/>
<feature type="transmembrane region" description="Helical" evidence="1">
    <location>
        <begin position="60"/>
        <end position="76"/>
    </location>
</feature>
<feature type="transmembrane region" description="Helical" evidence="1">
    <location>
        <begin position="32"/>
        <end position="48"/>
    </location>
</feature>
<feature type="domain" description="Transglutaminase-like" evidence="2">
    <location>
        <begin position="403"/>
        <end position="474"/>
    </location>
</feature>
<dbReference type="InterPro" id="IPR025403">
    <property type="entry name" value="TgpA-like_C"/>
</dbReference>
<dbReference type="EMBL" id="LSZO01000003">
    <property type="protein sequence ID" value="KXU39488.1"/>
    <property type="molecule type" value="Genomic_DNA"/>
</dbReference>
<feature type="transmembrane region" description="Helical" evidence="1">
    <location>
        <begin position="82"/>
        <end position="100"/>
    </location>
</feature>
<dbReference type="InterPro" id="IPR052901">
    <property type="entry name" value="Bact_TGase-like"/>
</dbReference>
<dbReference type="InterPro" id="IPR002931">
    <property type="entry name" value="Transglutaminase-like"/>
</dbReference>
<evidence type="ECO:0000313" key="4">
    <source>
        <dbReference type="Proteomes" id="UP000072660"/>
    </source>
</evidence>
<reference evidence="3 4" key="1">
    <citation type="submission" date="2016-02" db="EMBL/GenBank/DDBJ databases">
        <authorList>
            <person name="Wen L."/>
            <person name="He K."/>
            <person name="Yang H."/>
        </authorList>
    </citation>
    <scope>NUCLEOTIDE SEQUENCE [LARGE SCALE GENOMIC DNA]</scope>
    <source>
        <strain evidence="3 4">CV58</strain>
    </source>
</reference>
<dbReference type="RefSeq" id="WP_068386292.1">
    <property type="nucleotide sequence ID" value="NZ_LSZO01000003.1"/>
</dbReference>
<proteinExistence type="predicted"/>
<dbReference type="Pfam" id="PF13559">
    <property type="entry name" value="DUF4129"/>
    <property type="match status" value="1"/>
</dbReference>
<dbReference type="PANTHER" id="PTHR42736">
    <property type="entry name" value="PROTEIN-GLUTAMINE GAMMA-GLUTAMYLTRANSFERASE"/>
    <property type="match status" value="1"/>
</dbReference>